<evidence type="ECO:0000256" key="4">
    <source>
        <dbReference type="ARBA" id="ARBA00022763"/>
    </source>
</evidence>
<evidence type="ECO:0000256" key="5">
    <source>
        <dbReference type="ARBA" id="ARBA00023204"/>
    </source>
</evidence>
<dbReference type="EMBL" id="OM638103">
    <property type="protein sequence ID" value="UNY47086.1"/>
    <property type="molecule type" value="Genomic_DNA"/>
</dbReference>
<dbReference type="PANTHER" id="PTHR47810:SF1">
    <property type="entry name" value="DNA LIGASE B"/>
    <property type="match status" value="1"/>
</dbReference>
<dbReference type="InterPro" id="IPR012310">
    <property type="entry name" value="DNA_ligase_ATP-dep_cent"/>
</dbReference>
<dbReference type="GO" id="GO:0005524">
    <property type="term" value="F:ATP binding"/>
    <property type="evidence" value="ECO:0007669"/>
    <property type="project" value="InterPro"/>
</dbReference>
<evidence type="ECO:0000256" key="2">
    <source>
        <dbReference type="ARBA" id="ARBA00022598"/>
    </source>
</evidence>
<evidence type="ECO:0000313" key="7">
    <source>
        <dbReference type="EMBL" id="UNY47086.1"/>
    </source>
</evidence>
<sequence length="476" mass="53929">MKKILEQLRATDSRNSKIDILTSNKDNQDVKRAFHFAYDKTITFGIKKIPPYSTAFQMFTLSQALDMLESEFMTRKVTGNKAIEQLKIILQNLTKDDAHVIECIIKNDMDCGVNKGIIDEIWPGMLSEIPQMLANPQNDANLAHIKFPAYADLKADGARCFMTNRDGEISLNSRNVSDYMGLTDLKKILTHPRLTNYVLDGELIYVKKSSGLASMMGEDEEELDVEAEIAKRQVGNGIVNKSLNNTISDAEQADIVYQVWDIVPVDVYYGKAPSVIGYKERRELLESILSEINSPSLELIETTIVNNLAEAKEVYRKYVERGLEGIILKNMNSVWENARSKNLVKFKEEILVDLKIVDSNPHDKDPNKLGSFVVESACGRIRCNVGSGLKDKSHQKVKGRKVYIPLTERHELDRELCQSTIEDLLGTIIEVKCNGLVTRKNRKSGEAEFKLFLPRVVRRRHDKSVANKVEDVFDVK</sequence>
<dbReference type="SUPFAM" id="SSF56091">
    <property type="entry name" value="DNA ligase/mRNA capping enzyme, catalytic domain"/>
    <property type="match status" value="1"/>
</dbReference>
<dbReference type="PROSITE" id="PS50160">
    <property type="entry name" value="DNA_LIGASE_A3"/>
    <property type="match status" value="1"/>
</dbReference>
<dbReference type="Gene3D" id="3.30.470.30">
    <property type="entry name" value="DNA ligase/mRNA capping enzyme"/>
    <property type="match status" value="1"/>
</dbReference>
<dbReference type="Pfam" id="PF01068">
    <property type="entry name" value="DNA_ligase_A_M"/>
    <property type="match status" value="1"/>
</dbReference>
<dbReference type="GO" id="GO:0006310">
    <property type="term" value="P:DNA recombination"/>
    <property type="evidence" value="ECO:0007669"/>
    <property type="project" value="InterPro"/>
</dbReference>
<dbReference type="GO" id="GO:0006281">
    <property type="term" value="P:DNA repair"/>
    <property type="evidence" value="ECO:0007669"/>
    <property type="project" value="UniProtKB-KW"/>
</dbReference>
<dbReference type="GO" id="GO:0006260">
    <property type="term" value="P:DNA replication"/>
    <property type="evidence" value="ECO:0007669"/>
    <property type="project" value="UniProtKB-KW"/>
</dbReference>
<evidence type="ECO:0000313" key="8">
    <source>
        <dbReference type="Proteomes" id="UP000832072"/>
    </source>
</evidence>
<dbReference type="PROSITE" id="PS00697">
    <property type="entry name" value="DNA_LIGASE_A1"/>
    <property type="match status" value="1"/>
</dbReference>
<dbReference type="InterPro" id="IPR050326">
    <property type="entry name" value="NAD_dep_DNA_ligaseB"/>
</dbReference>
<dbReference type="PANTHER" id="PTHR47810">
    <property type="entry name" value="DNA LIGASE"/>
    <property type="match status" value="1"/>
</dbReference>
<accession>A0AAE9GBN2</accession>
<dbReference type="InterPro" id="IPR016059">
    <property type="entry name" value="DNA_ligase_ATP-dep_CS"/>
</dbReference>
<name>A0AAE9GBN2_9CAUD</name>
<reference evidence="7 8" key="1">
    <citation type="submission" date="2022-02" db="EMBL/GenBank/DDBJ databases">
        <authorList>
            <person name="Tian F."/>
            <person name="Li J."/>
            <person name="Li F."/>
            <person name="Tong Y."/>
        </authorList>
    </citation>
    <scope>NUCLEOTIDE SEQUENCE [LARGE SCALE GENOMIC DNA]</scope>
</reference>
<dbReference type="EC" id="6.5.1.1" evidence="7"/>
<gene>
    <name evidence="7" type="primary">lig</name>
    <name evidence="7" type="ORF">EHEKIMEA_00204</name>
</gene>
<keyword evidence="5" id="KW-0234">DNA repair</keyword>
<feature type="domain" description="ATP-dependent DNA ligase family profile" evidence="6">
    <location>
        <begin position="248"/>
        <end position="359"/>
    </location>
</feature>
<dbReference type="RefSeq" id="YP_010665897.1">
    <property type="nucleotide sequence ID" value="NC_070937.1"/>
</dbReference>
<dbReference type="GO" id="GO:0003910">
    <property type="term" value="F:DNA ligase (ATP) activity"/>
    <property type="evidence" value="ECO:0007669"/>
    <property type="project" value="UniProtKB-EC"/>
</dbReference>
<keyword evidence="3" id="KW-0235">DNA replication</keyword>
<evidence type="ECO:0000259" key="6">
    <source>
        <dbReference type="PROSITE" id="PS50160"/>
    </source>
</evidence>
<dbReference type="GeneID" id="77941971"/>
<evidence type="ECO:0000256" key="3">
    <source>
        <dbReference type="ARBA" id="ARBA00022705"/>
    </source>
</evidence>
<dbReference type="PROSITE" id="PS00333">
    <property type="entry name" value="DNA_LIGASE_A2"/>
    <property type="match status" value="1"/>
</dbReference>
<dbReference type="KEGG" id="vg:77941971"/>
<keyword evidence="4" id="KW-0227">DNA damage</keyword>
<keyword evidence="2 7" id="KW-0436">Ligase</keyword>
<organism evidence="7 8">
    <name type="scientific">Cronobacter phage LPCS28</name>
    <dbReference type="NCBI Taxonomy" id="2924885"/>
    <lineage>
        <taxon>Viruses</taxon>
        <taxon>Duplodnaviria</taxon>
        <taxon>Heunggongvirae</taxon>
        <taxon>Uroviricota</taxon>
        <taxon>Caudoviricetes</taxon>
        <taxon>Pantevenvirales</taxon>
        <taxon>Straboviridae</taxon>
        <taxon>Nanhuvirus</taxon>
        <taxon>Nanhuvirus LPCS28</taxon>
    </lineage>
</organism>
<keyword evidence="8" id="KW-1185">Reference proteome</keyword>
<dbReference type="Proteomes" id="UP000832072">
    <property type="component" value="Segment"/>
</dbReference>
<comment type="similarity">
    <text evidence="1">Belongs to the ATP-dependent DNA ligase family.</text>
</comment>
<protein>
    <submittedName>
        <fullName evidence="7">DNA ligase</fullName>
        <ecNumber evidence="7">6.5.1.1</ecNumber>
    </submittedName>
</protein>
<evidence type="ECO:0000256" key="1">
    <source>
        <dbReference type="ARBA" id="ARBA00007572"/>
    </source>
</evidence>
<proteinExistence type="inferred from homology"/>